<dbReference type="Proteomes" id="UP000662314">
    <property type="component" value="Unassembled WGS sequence"/>
</dbReference>
<comment type="caution">
    <text evidence="1">The sequence shown here is derived from an EMBL/GenBank/DDBJ whole genome shotgun (WGS) entry which is preliminary data.</text>
</comment>
<sequence length="71" mass="8887">MFFERVERESLFEEFWSLWQENKLPERIQLLVDREQQEQGKRDIWEWQSQEPSNKFIPRSSENNFSHSKKI</sequence>
<reference evidence="1 2" key="1">
    <citation type="journal article" date="2021" name="Int. J. Syst. Evol. Microbiol.">
        <title>Amazonocrinis nigriterrae gen. nov., sp. nov., Atlanticothrix silvestris gen. nov., sp. nov. and Dendronalium phyllosphericum gen. nov., sp. nov., nostocacean cyanobacteria from Brazilian environments.</title>
        <authorList>
            <person name="Alvarenga D.O."/>
            <person name="Andreote A.P.D."/>
            <person name="Branco L.H.Z."/>
            <person name="Delbaje E."/>
            <person name="Cruz R.B."/>
            <person name="Varani A.M."/>
            <person name="Fiore M.F."/>
        </authorList>
    </citation>
    <scope>NUCLEOTIDE SEQUENCE [LARGE SCALE GENOMIC DNA]</scope>
    <source>
        <strain evidence="1 2">CENA369</strain>
    </source>
</reference>
<protein>
    <submittedName>
        <fullName evidence="1">Uncharacterized protein</fullName>
    </submittedName>
</protein>
<evidence type="ECO:0000313" key="1">
    <source>
        <dbReference type="EMBL" id="MBH8572266.1"/>
    </source>
</evidence>
<organism evidence="1 2">
    <name type="scientific">Dendronalium phyllosphericum CENA369</name>
    <dbReference type="NCBI Taxonomy" id="1725256"/>
    <lineage>
        <taxon>Bacteria</taxon>
        <taxon>Bacillati</taxon>
        <taxon>Cyanobacteriota</taxon>
        <taxon>Cyanophyceae</taxon>
        <taxon>Nostocales</taxon>
        <taxon>Nostocaceae</taxon>
        <taxon>Dendronalium</taxon>
        <taxon>Dendronalium phyllosphericum</taxon>
    </lineage>
</organism>
<accession>A0A8J7HXW6</accession>
<name>A0A8J7HXW6_9NOST</name>
<proteinExistence type="predicted"/>
<keyword evidence="2" id="KW-1185">Reference proteome</keyword>
<evidence type="ECO:0000313" key="2">
    <source>
        <dbReference type="Proteomes" id="UP000662314"/>
    </source>
</evidence>
<dbReference type="AlphaFoldDB" id="A0A8J7HXW6"/>
<dbReference type="RefSeq" id="WP_214431093.1">
    <property type="nucleotide sequence ID" value="NZ_CAWPUQ010000002.1"/>
</dbReference>
<dbReference type="EMBL" id="JAECZA010000010">
    <property type="protein sequence ID" value="MBH8572266.1"/>
    <property type="molecule type" value="Genomic_DNA"/>
</dbReference>
<gene>
    <name evidence="1" type="ORF">I8752_04285</name>
</gene>